<evidence type="ECO:0000256" key="2">
    <source>
        <dbReference type="SAM" id="MobiDB-lite"/>
    </source>
</evidence>
<feature type="domain" description="Retrotransposon gag" evidence="3">
    <location>
        <begin position="63"/>
        <end position="155"/>
    </location>
</feature>
<dbReference type="InterPro" id="IPR005162">
    <property type="entry name" value="Retrotrans_gag_dom"/>
</dbReference>
<feature type="region of interest" description="Disordered" evidence="2">
    <location>
        <begin position="651"/>
        <end position="694"/>
    </location>
</feature>
<dbReference type="Pfam" id="PF03732">
    <property type="entry name" value="Retrotrans_gag"/>
    <property type="match status" value="1"/>
</dbReference>
<dbReference type="EMBL" id="BQNB010010098">
    <property type="protein sequence ID" value="GJS72704.1"/>
    <property type="molecule type" value="Genomic_DNA"/>
</dbReference>
<evidence type="ECO:0000313" key="5">
    <source>
        <dbReference type="Proteomes" id="UP001151760"/>
    </source>
</evidence>
<feature type="compositionally biased region" description="Acidic residues" evidence="2">
    <location>
        <begin position="341"/>
        <end position="370"/>
    </location>
</feature>
<dbReference type="PANTHER" id="PTHR33223:SF11">
    <property type="entry name" value="ELEMENT PROTEIN, PUTATIVE-RELATED"/>
    <property type="match status" value="1"/>
</dbReference>
<reference evidence="4" key="2">
    <citation type="submission" date="2022-01" db="EMBL/GenBank/DDBJ databases">
        <authorList>
            <person name="Yamashiro T."/>
            <person name="Shiraishi A."/>
            <person name="Satake H."/>
            <person name="Nakayama K."/>
        </authorList>
    </citation>
    <scope>NUCLEOTIDE SEQUENCE</scope>
</reference>
<dbReference type="PANTHER" id="PTHR33223">
    <property type="entry name" value="CCHC-TYPE DOMAIN-CONTAINING PROTEIN"/>
    <property type="match status" value="1"/>
</dbReference>
<feature type="coiled-coil region" evidence="1">
    <location>
        <begin position="432"/>
        <end position="468"/>
    </location>
</feature>
<keyword evidence="5" id="KW-1185">Reference proteome</keyword>
<proteinExistence type="predicted"/>
<accession>A0ABQ4Y4W4</accession>
<feature type="compositionally biased region" description="Low complexity" evidence="2">
    <location>
        <begin position="682"/>
        <end position="694"/>
    </location>
</feature>
<comment type="caution">
    <text evidence="4">The sequence shown here is derived from an EMBL/GenBank/DDBJ whole genome shotgun (WGS) entry which is preliminary data.</text>
</comment>
<evidence type="ECO:0000259" key="3">
    <source>
        <dbReference type="Pfam" id="PF03732"/>
    </source>
</evidence>
<keyword evidence="1" id="KW-0175">Coiled coil</keyword>
<evidence type="ECO:0000313" key="4">
    <source>
        <dbReference type="EMBL" id="GJS72704.1"/>
    </source>
</evidence>
<sequence>MQLFPAILAENFELKVGLLTLVTSSQFHVFKKDDPHSHIRWFNKITSTLKYKNVPHEAIKLMLFSFSLKGATRIWLKKEPPRSIHTWEDLASKFVNYLFPPLKTTNLKNDIMNFQQRFDETFSEAWDRFKDLLRKCPHHDFLELHQIDTFYNALTQSDQDSLNAAVGGNLLNRTPRDALTIIENNLKVRTSRNKPVVSKVSATTSSSTPAYLPDITALTDAVKAMLLQNKTPSPSHIKPMEETCVICGGPHSYYECLATDGNTFNASAATRTYNQGGHGYRPQGETNYRASNQIRAPGFPQPNMQNNQNRVNVIPPDHVDDVPVVEPNQHDGVPVIPEPVLVDEDEDPKEEEFEEEEEPQEEEDDMEVDIEEDDNKPELTYPYEEMDPLNPQSPVSELEPKDVIEVEDTVESEDETVSANVHEVGNEVRSSVEEGTAAIEKLVKKLRNAEEKAECKKLKKELEEARSSNTLLQSCPSRPQICTFDSSCCSSNDQGKFPDAAIAAERARHVNAGNDARGSGPVRGQDVAPVVRECTFNGFMKCNPTIFREGKKVKFAAATLQGPALTWWNSKIATMGLETVKEYNIVAYTQRFNELALMCLRMVELKRVKVDAYIRGLSKNIKGEVNSSRPTNLNKAVRIAYKLMEQKSQARDERILEGKKRKWENFQSGNNSGKSNHKDNSRQSSQNNQKQGNA</sequence>
<keyword evidence="4" id="KW-0808">Transferase</keyword>
<name>A0ABQ4Y4W4_9ASTR</name>
<keyword evidence="4" id="KW-0548">Nucleotidyltransferase</keyword>
<feature type="compositionally biased region" description="Polar residues" evidence="2">
    <location>
        <begin position="665"/>
        <end position="674"/>
    </location>
</feature>
<feature type="region of interest" description="Disordered" evidence="2">
    <location>
        <begin position="327"/>
        <end position="370"/>
    </location>
</feature>
<gene>
    <name evidence="4" type="ORF">Tco_0705545</name>
</gene>
<dbReference type="GO" id="GO:0003964">
    <property type="term" value="F:RNA-directed DNA polymerase activity"/>
    <property type="evidence" value="ECO:0007669"/>
    <property type="project" value="UniProtKB-KW"/>
</dbReference>
<protein>
    <submittedName>
        <fullName evidence="4">Reverse transcriptase domain-containing protein</fullName>
    </submittedName>
</protein>
<reference evidence="4" key="1">
    <citation type="journal article" date="2022" name="Int. J. Mol. Sci.">
        <title>Draft Genome of Tanacetum Coccineum: Genomic Comparison of Closely Related Tanacetum-Family Plants.</title>
        <authorList>
            <person name="Yamashiro T."/>
            <person name="Shiraishi A."/>
            <person name="Nakayama K."/>
            <person name="Satake H."/>
        </authorList>
    </citation>
    <scope>NUCLEOTIDE SEQUENCE</scope>
</reference>
<evidence type="ECO:0000256" key="1">
    <source>
        <dbReference type="SAM" id="Coils"/>
    </source>
</evidence>
<dbReference type="Proteomes" id="UP001151760">
    <property type="component" value="Unassembled WGS sequence"/>
</dbReference>
<keyword evidence="4" id="KW-0695">RNA-directed DNA polymerase</keyword>
<organism evidence="4 5">
    <name type="scientific">Tanacetum coccineum</name>
    <dbReference type="NCBI Taxonomy" id="301880"/>
    <lineage>
        <taxon>Eukaryota</taxon>
        <taxon>Viridiplantae</taxon>
        <taxon>Streptophyta</taxon>
        <taxon>Embryophyta</taxon>
        <taxon>Tracheophyta</taxon>
        <taxon>Spermatophyta</taxon>
        <taxon>Magnoliopsida</taxon>
        <taxon>eudicotyledons</taxon>
        <taxon>Gunneridae</taxon>
        <taxon>Pentapetalae</taxon>
        <taxon>asterids</taxon>
        <taxon>campanulids</taxon>
        <taxon>Asterales</taxon>
        <taxon>Asteraceae</taxon>
        <taxon>Asteroideae</taxon>
        <taxon>Anthemideae</taxon>
        <taxon>Anthemidinae</taxon>
        <taxon>Tanacetum</taxon>
    </lineage>
</organism>